<dbReference type="Pfam" id="PF25944">
    <property type="entry name" value="Beta-barrel_RND"/>
    <property type="match status" value="1"/>
</dbReference>
<dbReference type="Gene3D" id="1.10.287.470">
    <property type="entry name" value="Helix hairpin bin"/>
    <property type="match status" value="1"/>
</dbReference>
<feature type="domain" description="Multidrug resistance protein MdtA-like alpha-helical hairpin" evidence="6">
    <location>
        <begin position="114"/>
        <end position="181"/>
    </location>
</feature>
<dbReference type="Gene3D" id="2.40.420.20">
    <property type="match status" value="1"/>
</dbReference>
<dbReference type="EMBL" id="CP135443">
    <property type="protein sequence ID" value="WRY33750.1"/>
    <property type="molecule type" value="Genomic_DNA"/>
</dbReference>
<feature type="domain" description="Multidrug resistance protein MdtA-like C-terminal permuted SH3" evidence="9">
    <location>
        <begin position="310"/>
        <end position="369"/>
    </location>
</feature>
<comment type="subcellular location">
    <subcellularLocation>
        <location evidence="1">Cell envelope</location>
    </subcellularLocation>
</comment>
<evidence type="ECO:0000259" key="9">
    <source>
        <dbReference type="Pfam" id="PF25967"/>
    </source>
</evidence>
<evidence type="ECO:0000256" key="1">
    <source>
        <dbReference type="ARBA" id="ARBA00004196"/>
    </source>
</evidence>
<dbReference type="InterPro" id="IPR058626">
    <property type="entry name" value="MdtA-like_b-barrel"/>
</dbReference>
<evidence type="ECO:0000256" key="5">
    <source>
        <dbReference type="SAM" id="SignalP"/>
    </source>
</evidence>
<keyword evidence="5" id="KW-0732">Signal</keyword>
<evidence type="ECO:0000256" key="2">
    <source>
        <dbReference type="ARBA" id="ARBA00009477"/>
    </source>
</evidence>
<dbReference type="RefSeq" id="WP_406720899.1">
    <property type="nucleotide sequence ID" value="NZ_CP135443.1"/>
</dbReference>
<dbReference type="Pfam" id="PF25917">
    <property type="entry name" value="BSH_RND"/>
    <property type="match status" value="1"/>
</dbReference>
<comment type="similarity">
    <text evidence="2">Belongs to the membrane fusion protein (MFP) (TC 8.A.1) family.</text>
</comment>
<dbReference type="NCBIfam" id="TIGR01730">
    <property type="entry name" value="RND_mfp"/>
    <property type="match status" value="1"/>
</dbReference>
<dbReference type="InterPro" id="IPR058625">
    <property type="entry name" value="MdtA-like_BSH"/>
</dbReference>
<gene>
    <name evidence="10" type="ORF">RPE78_00200</name>
</gene>
<dbReference type="Proteomes" id="UP001623290">
    <property type="component" value="Chromosome"/>
</dbReference>
<dbReference type="Pfam" id="PF25876">
    <property type="entry name" value="HH_MFP_RND"/>
    <property type="match status" value="1"/>
</dbReference>
<name>A0ABZ1E0Y4_9RHOB</name>
<keyword evidence="3" id="KW-0175">Coiled coil</keyword>
<dbReference type="Gene3D" id="2.40.50.100">
    <property type="match status" value="1"/>
</dbReference>
<accession>A0ABZ1E0Y4</accession>
<dbReference type="PANTHER" id="PTHR30158">
    <property type="entry name" value="ACRA/E-RELATED COMPONENT OF DRUG EFFLUX TRANSPORTER"/>
    <property type="match status" value="1"/>
</dbReference>
<evidence type="ECO:0000256" key="4">
    <source>
        <dbReference type="SAM" id="MobiDB-lite"/>
    </source>
</evidence>
<dbReference type="Gene3D" id="2.40.30.170">
    <property type="match status" value="1"/>
</dbReference>
<proteinExistence type="inferred from homology"/>
<keyword evidence="11" id="KW-1185">Reference proteome</keyword>
<feature type="domain" description="Multidrug resistance protein MdtA-like beta-barrel" evidence="8">
    <location>
        <begin position="218"/>
        <end position="306"/>
    </location>
</feature>
<feature type="signal peptide" evidence="5">
    <location>
        <begin position="1"/>
        <end position="39"/>
    </location>
</feature>
<dbReference type="Pfam" id="PF25967">
    <property type="entry name" value="RND-MFP_C"/>
    <property type="match status" value="1"/>
</dbReference>
<feature type="chain" id="PRO_5046134801" evidence="5">
    <location>
        <begin position="40"/>
        <end position="411"/>
    </location>
</feature>
<evidence type="ECO:0000259" key="7">
    <source>
        <dbReference type="Pfam" id="PF25917"/>
    </source>
</evidence>
<evidence type="ECO:0000259" key="8">
    <source>
        <dbReference type="Pfam" id="PF25944"/>
    </source>
</evidence>
<feature type="region of interest" description="Disordered" evidence="4">
    <location>
        <begin position="392"/>
        <end position="411"/>
    </location>
</feature>
<sequence>MPNVISSPTFSMTALALVLGLVCAPSAVLVSAVPAAAQAAPAQGPQKVGVITVAESDVPFVVTLPGRAVAYEQADIRPRVEGVITSIPYQRGAFVPKGTVLFTIEPDTYEAEFAAAEASVASAQAAVETAQSTYDRYNRIRDVGVTQTTLEDSASTLASAKATLKSAQASLQTAQLNLDRTSIESPIDGIVEVPETSIGTLVTANQTDALTTVTRLDPIYVDVSESSAQMQRTRDLVEAGILKLNSDVQTTVTLETGEPYPRDGKLITPSSVVSDTTGTIDYRVQFDNPDAKILPGQFLRVTMTLGTSKAILIPQNATSRASDGTLTAYIVGDTSTAEQVTLTTHGSYQNQWIVTNGLKDGDKLVVDGLMKLQNGAEVSTVAVTIDKEGVVQETPTTETPAESAASGAASE</sequence>
<evidence type="ECO:0000256" key="3">
    <source>
        <dbReference type="SAM" id="Coils"/>
    </source>
</evidence>
<organism evidence="10 11">
    <name type="scientific">Thioclava litoralis</name>
    <dbReference type="NCBI Taxonomy" id="3076557"/>
    <lineage>
        <taxon>Bacteria</taxon>
        <taxon>Pseudomonadati</taxon>
        <taxon>Pseudomonadota</taxon>
        <taxon>Alphaproteobacteria</taxon>
        <taxon>Rhodobacterales</taxon>
        <taxon>Paracoccaceae</taxon>
        <taxon>Thioclava</taxon>
    </lineage>
</organism>
<evidence type="ECO:0000313" key="11">
    <source>
        <dbReference type="Proteomes" id="UP001623290"/>
    </source>
</evidence>
<feature type="coiled-coil region" evidence="3">
    <location>
        <begin position="157"/>
        <end position="184"/>
    </location>
</feature>
<dbReference type="InterPro" id="IPR058627">
    <property type="entry name" value="MdtA-like_C"/>
</dbReference>
<dbReference type="InterPro" id="IPR058624">
    <property type="entry name" value="MdtA-like_HH"/>
</dbReference>
<evidence type="ECO:0000313" key="10">
    <source>
        <dbReference type="EMBL" id="WRY33750.1"/>
    </source>
</evidence>
<feature type="compositionally biased region" description="Low complexity" evidence="4">
    <location>
        <begin position="393"/>
        <end position="411"/>
    </location>
</feature>
<dbReference type="SUPFAM" id="SSF111369">
    <property type="entry name" value="HlyD-like secretion proteins"/>
    <property type="match status" value="1"/>
</dbReference>
<feature type="domain" description="Multidrug resistance protein MdtA-like barrel-sandwich hybrid" evidence="7">
    <location>
        <begin position="72"/>
        <end position="214"/>
    </location>
</feature>
<evidence type="ECO:0000259" key="6">
    <source>
        <dbReference type="Pfam" id="PF25876"/>
    </source>
</evidence>
<protein>
    <submittedName>
        <fullName evidence="10">Efflux RND transporter periplasmic adaptor subunit</fullName>
    </submittedName>
</protein>
<dbReference type="InterPro" id="IPR006143">
    <property type="entry name" value="RND_pump_MFP"/>
</dbReference>
<reference evidence="10 11" key="1">
    <citation type="submission" date="2023-09" db="EMBL/GenBank/DDBJ databases">
        <title>Thioclava shenzhenensis sp. nov., a multidrug resistant bacteria-antagonizing species isolated from coastal seawater.</title>
        <authorList>
            <person name="Long M."/>
        </authorList>
    </citation>
    <scope>NUCLEOTIDE SEQUENCE [LARGE SCALE GENOMIC DNA]</scope>
    <source>
        <strain evidence="10 11">FTW29</strain>
    </source>
</reference>